<evidence type="ECO:0000256" key="3">
    <source>
        <dbReference type="ARBA" id="ARBA00022603"/>
    </source>
</evidence>
<evidence type="ECO:0000256" key="8">
    <source>
        <dbReference type="SAM" id="MobiDB-lite"/>
    </source>
</evidence>
<comment type="similarity">
    <text evidence="7">Belongs to the class I-like SAM-binding methyltransferase superfamily. C5-methyltransferase family.</text>
</comment>
<dbReference type="EMBL" id="JAACJJ010000056">
    <property type="protein sequence ID" value="KAF5312186.1"/>
    <property type="molecule type" value="Genomic_DNA"/>
</dbReference>
<dbReference type="InterPro" id="IPR029063">
    <property type="entry name" value="SAM-dependent_MTases_sf"/>
</dbReference>
<feature type="compositionally biased region" description="Acidic residues" evidence="8">
    <location>
        <begin position="17"/>
        <end position="37"/>
    </location>
</feature>
<dbReference type="OrthoDB" id="5376140at2759"/>
<gene>
    <name evidence="10" type="ORF">D9619_002745</name>
</gene>
<dbReference type="GO" id="GO:0003677">
    <property type="term" value="F:DNA binding"/>
    <property type="evidence" value="ECO:0007669"/>
    <property type="project" value="TreeGrafter"/>
</dbReference>
<dbReference type="Gene3D" id="3.40.50.150">
    <property type="entry name" value="Vaccinia Virus protein VP39"/>
    <property type="match status" value="1"/>
</dbReference>
<dbReference type="PRINTS" id="PR00105">
    <property type="entry name" value="C5METTRFRASE"/>
</dbReference>
<dbReference type="Pfam" id="PF00145">
    <property type="entry name" value="DNA_methylase"/>
    <property type="match status" value="1"/>
</dbReference>
<evidence type="ECO:0000256" key="6">
    <source>
        <dbReference type="ARBA" id="ARBA00023242"/>
    </source>
</evidence>
<feature type="compositionally biased region" description="Gly residues" evidence="8">
    <location>
        <begin position="125"/>
        <end position="139"/>
    </location>
</feature>
<dbReference type="InterPro" id="IPR050390">
    <property type="entry name" value="C5-Methyltransferase"/>
</dbReference>
<dbReference type="GO" id="GO:0032259">
    <property type="term" value="P:methylation"/>
    <property type="evidence" value="ECO:0007669"/>
    <property type="project" value="UniProtKB-KW"/>
</dbReference>
<feature type="region of interest" description="Disordered" evidence="8">
    <location>
        <begin position="1"/>
        <end position="164"/>
    </location>
</feature>
<evidence type="ECO:0000256" key="5">
    <source>
        <dbReference type="ARBA" id="ARBA00022691"/>
    </source>
</evidence>
<dbReference type="AlphaFoldDB" id="A0A8H5AWG1"/>
<keyword evidence="4 7" id="KW-0808">Transferase</keyword>
<evidence type="ECO:0000313" key="10">
    <source>
        <dbReference type="EMBL" id="KAF5312186.1"/>
    </source>
</evidence>
<dbReference type="GO" id="GO:0044027">
    <property type="term" value="P:negative regulation of gene expression via chromosomal CpG island methylation"/>
    <property type="evidence" value="ECO:0007669"/>
    <property type="project" value="TreeGrafter"/>
</dbReference>
<proteinExistence type="inferred from homology"/>
<comment type="caution">
    <text evidence="10">The sequence shown here is derived from an EMBL/GenBank/DDBJ whole genome shotgun (WGS) entry which is preliminary data.</text>
</comment>
<dbReference type="PANTHER" id="PTHR10629">
    <property type="entry name" value="CYTOSINE-SPECIFIC METHYLTRANSFERASE"/>
    <property type="match status" value="1"/>
</dbReference>
<feature type="compositionally biased region" description="Low complexity" evidence="8">
    <location>
        <begin position="64"/>
        <end position="80"/>
    </location>
</feature>
<evidence type="ECO:0000256" key="7">
    <source>
        <dbReference type="PROSITE-ProRule" id="PRU01016"/>
    </source>
</evidence>
<dbReference type="EC" id="2.1.1.37" evidence="2"/>
<evidence type="ECO:0000313" key="11">
    <source>
        <dbReference type="Proteomes" id="UP000567179"/>
    </source>
</evidence>
<dbReference type="InterPro" id="IPR022702">
    <property type="entry name" value="Cytosine_MeTrfase1_RFD"/>
</dbReference>
<dbReference type="PROSITE" id="PS51679">
    <property type="entry name" value="SAM_MT_C5"/>
    <property type="match status" value="1"/>
</dbReference>
<feature type="compositionally biased region" description="Polar residues" evidence="8">
    <location>
        <begin position="83"/>
        <end position="93"/>
    </location>
</feature>
<keyword evidence="6" id="KW-0539">Nucleus</keyword>
<sequence length="1127" mass="124296">MPRNRPSALDVSFGLVPDEDDGDIVMMDVDEDVDDASTAENTRSNANLGRNVGRTNNSNNKTQAGASGARRGVAGSSVAATGSWRQQEQSRSPSVASVAGSAGGISRPGSSLGKRKSGAVEEGGEGGAGGLGGRAGGSEGRNPAADPNKRRQLPKPAYYEAPIGKKVIQETKNLIIADEDSETLEENERPVRELYDFVFFDPSSVPEGRLVSLADLELNDGVDRQFEGAGYVLAVHADKNDEDEGQEDDDDSEEPSEDEDGVDGKGWVKRRKAPYVHLGAIFNFSIDFSSINEPVYIETEYAYYILKTSSPKYQDMWEKFYTPLRISQIAISSALELPAPTSFRAFVEKCASKMVFGEGLSDHSFLDQAEHIHLSIMNLSEEDSHKTMSSPFIKYILSHGSALPASVNQTQAPFRPARKIPLSLKGITGNLDNAALHPDNQTQTVVTSRIAQLAAGYFKETLQVAGKPPPPVKQESVTAANKAARLEVWDLLLESRKKKKVSPLDKKSFGKNHDSVYFQSIKVDDKVYKMGDVVLFPFRTGEDLPQKLGDLPADAKIPDFFWFGYISYIHGDNYDFHIQWFNHGLTTFLGELAHPQELFLDYTCQRQSYHSVAGTVNVDMFAGQCPKGYESSPASFFCKDTGSFVTLDLPFLQSCTTTLPLGSNCYQCLLFGEQDEAKKAKKLYNSDRILNGFAFGGLSFHYCDFVLYHAEGGPGHIGFIDAFKFGSNIDDSSLVTLKKVGRIHSLPANILPKSLLKDPQHLYLSKEKIDVPIKDFVRVIYVACKQSLEDTQTSLEDWLQDAPDHFYVTWCFPKLVISNWNLHSEVSCKDLNVCSVCCKEQLDKMNKIQAYSKKAKKLAVLDLFGGVGAFSKGLVDGSKQLEVTHAIELSPSAAETLKTNSPHTTVYNQCANEVLQYAIRLEGLRGHDFSPPLQIYDSKTPIAPPPKPSQIQVITAGFPCQGHSTLNMFKNANDRKNNLVLTTLSYVDFYNPNFVFFENVPGFLRFALGAEQVDMHLTKGGIEAGGLKLCMRALLDMNYQVQFGLLQAAHYGTPQRRLRFFLVAAKNGQVLPKLPQPTHDFPDQLPLKIKIGSDIPHLGPIYLAPGTALHTFVNVEDAIGDLLQFDW</sequence>
<evidence type="ECO:0000256" key="1">
    <source>
        <dbReference type="ARBA" id="ARBA00004123"/>
    </source>
</evidence>
<evidence type="ECO:0000256" key="2">
    <source>
        <dbReference type="ARBA" id="ARBA00011975"/>
    </source>
</evidence>
<feature type="compositionally biased region" description="Acidic residues" evidence="8">
    <location>
        <begin position="240"/>
        <end position="261"/>
    </location>
</feature>
<feature type="region of interest" description="Disordered" evidence="8">
    <location>
        <begin position="237"/>
        <end position="265"/>
    </location>
</feature>
<keyword evidence="5 7" id="KW-0949">S-adenosyl-L-methionine</keyword>
<evidence type="ECO:0000256" key="4">
    <source>
        <dbReference type="ARBA" id="ARBA00022679"/>
    </source>
</evidence>
<name>A0A8H5AWG1_9AGAR</name>
<dbReference type="InterPro" id="IPR001525">
    <property type="entry name" value="C5_MeTfrase"/>
</dbReference>
<comment type="subcellular location">
    <subcellularLocation>
        <location evidence="1">Nucleus</location>
    </subcellularLocation>
</comment>
<accession>A0A8H5AWG1</accession>
<evidence type="ECO:0000259" key="9">
    <source>
        <dbReference type="Pfam" id="PF12047"/>
    </source>
</evidence>
<feature type="active site" evidence="7">
    <location>
        <position position="960"/>
    </location>
</feature>
<dbReference type="GO" id="GO:0005634">
    <property type="term" value="C:nucleus"/>
    <property type="evidence" value="ECO:0007669"/>
    <property type="project" value="UniProtKB-SubCell"/>
</dbReference>
<dbReference type="Proteomes" id="UP000567179">
    <property type="component" value="Unassembled WGS sequence"/>
</dbReference>
<keyword evidence="3 7" id="KW-0489">Methyltransferase</keyword>
<feature type="domain" description="RFTS" evidence="9">
    <location>
        <begin position="188"/>
        <end position="329"/>
    </location>
</feature>
<dbReference type="InterPro" id="IPR043151">
    <property type="entry name" value="BAH_sf"/>
</dbReference>
<reference evidence="10 11" key="1">
    <citation type="journal article" date="2020" name="ISME J.">
        <title>Uncovering the hidden diversity of litter-decomposition mechanisms in mushroom-forming fungi.</title>
        <authorList>
            <person name="Floudas D."/>
            <person name="Bentzer J."/>
            <person name="Ahren D."/>
            <person name="Johansson T."/>
            <person name="Persson P."/>
            <person name="Tunlid A."/>
        </authorList>
    </citation>
    <scope>NUCLEOTIDE SEQUENCE [LARGE SCALE GENOMIC DNA]</scope>
    <source>
        <strain evidence="10 11">CBS 101986</strain>
    </source>
</reference>
<protein>
    <recommendedName>
        <fullName evidence="2">DNA (cytosine-5-)-methyltransferase</fullName>
        <ecNumber evidence="2">2.1.1.37</ecNumber>
    </recommendedName>
</protein>
<organism evidence="10 11">
    <name type="scientific">Psilocybe cf. subviscida</name>
    <dbReference type="NCBI Taxonomy" id="2480587"/>
    <lineage>
        <taxon>Eukaryota</taxon>
        <taxon>Fungi</taxon>
        <taxon>Dikarya</taxon>
        <taxon>Basidiomycota</taxon>
        <taxon>Agaricomycotina</taxon>
        <taxon>Agaricomycetes</taxon>
        <taxon>Agaricomycetidae</taxon>
        <taxon>Agaricales</taxon>
        <taxon>Agaricineae</taxon>
        <taxon>Strophariaceae</taxon>
        <taxon>Psilocybe</taxon>
    </lineage>
</organism>
<dbReference type="SUPFAM" id="SSF53335">
    <property type="entry name" value="S-adenosyl-L-methionine-dependent methyltransferases"/>
    <property type="match status" value="1"/>
</dbReference>
<dbReference type="Pfam" id="PF12047">
    <property type="entry name" value="DNMT1-RFD"/>
    <property type="match status" value="1"/>
</dbReference>
<dbReference type="PANTHER" id="PTHR10629:SF52">
    <property type="entry name" value="DNA (CYTOSINE-5)-METHYLTRANSFERASE 1"/>
    <property type="match status" value="1"/>
</dbReference>
<dbReference type="Gene3D" id="2.30.30.490">
    <property type="match status" value="2"/>
</dbReference>
<keyword evidence="11" id="KW-1185">Reference proteome</keyword>
<feature type="compositionally biased region" description="Polar residues" evidence="8">
    <location>
        <begin position="38"/>
        <end position="63"/>
    </location>
</feature>
<dbReference type="GO" id="GO:0003886">
    <property type="term" value="F:DNA (cytosine-5-)-methyltransferase activity"/>
    <property type="evidence" value="ECO:0007669"/>
    <property type="project" value="UniProtKB-EC"/>
</dbReference>